<dbReference type="EMBL" id="CACRUI010000003">
    <property type="protein sequence ID" value="VYT75096.1"/>
    <property type="molecule type" value="Genomic_DNA"/>
</dbReference>
<dbReference type="GO" id="GO:0003677">
    <property type="term" value="F:DNA binding"/>
    <property type="evidence" value="ECO:0007669"/>
    <property type="project" value="InterPro"/>
</dbReference>
<dbReference type="InterPro" id="IPR010982">
    <property type="entry name" value="Lambda_DNA-bd_dom_sf"/>
</dbReference>
<proteinExistence type="predicted"/>
<dbReference type="CDD" id="cd00093">
    <property type="entry name" value="HTH_XRE"/>
    <property type="match status" value="1"/>
</dbReference>
<feature type="domain" description="HTH cro/C1-type" evidence="1">
    <location>
        <begin position="7"/>
        <end position="61"/>
    </location>
</feature>
<evidence type="ECO:0000313" key="2">
    <source>
        <dbReference type="EMBL" id="VYT75096.1"/>
    </source>
</evidence>
<reference evidence="2" key="1">
    <citation type="submission" date="2019-11" db="EMBL/GenBank/DDBJ databases">
        <authorList>
            <person name="Feng L."/>
        </authorList>
    </citation>
    <scope>NUCLEOTIDE SEQUENCE</scope>
    <source>
        <strain evidence="2">SLutetiensisLFYP71</strain>
    </source>
</reference>
<dbReference type="InterPro" id="IPR001387">
    <property type="entry name" value="Cro/C1-type_HTH"/>
</dbReference>
<dbReference type="InterPro" id="IPR011990">
    <property type="entry name" value="TPR-like_helical_dom_sf"/>
</dbReference>
<organism evidence="2">
    <name type="scientific">Streptococcus lutetiensis</name>
    <dbReference type="NCBI Taxonomy" id="150055"/>
    <lineage>
        <taxon>Bacteria</taxon>
        <taxon>Bacillati</taxon>
        <taxon>Bacillota</taxon>
        <taxon>Bacilli</taxon>
        <taxon>Lactobacillales</taxon>
        <taxon>Streptococcaceae</taxon>
        <taxon>Streptococcus</taxon>
    </lineage>
</organism>
<accession>A0A6N2ZAU7</accession>
<dbReference type="Gene3D" id="1.25.40.10">
    <property type="entry name" value="Tetratricopeptide repeat domain"/>
    <property type="match status" value="1"/>
</dbReference>
<sequence length="238" mass="28171">MKKVGKIFKKFRESRGLRLKNVVKAGISTSPLSCFENGETDLTISKFIAVLDEVNVPIEEFMYAVYDFHRDELSELLLKVNCFVSNHDVEGMKKLLYRQMESNSKRSKFHQINTILLKIRLQDLSGETYYSSDNLSYLTNYLFSVEYWGYYELLIFANTLDVLNHDAFMVLAREMCRCSDFYKEISKNRRIISSMLLNGYITCVERGKFLDTLYFEKQLKQCFFTEIEIYERLVFQYV</sequence>
<dbReference type="NCBIfam" id="TIGR01716">
    <property type="entry name" value="RGG_Cterm"/>
    <property type="match status" value="1"/>
</dbReference>
<dbReference type="PANTHER" id="PTHR37038:SF12">
    <property type="entry name" value="TRANSCRIPTIONAL REGULATOR"/>
    <property type="match status" value="1"/>
</dbReference>
<name>A0A6N2ZAU7_9STRE</name>
<dbReference type="InterPro" id="IPR010057">
    <property type="entry name" value="Transcription_activator_Rgg_C"/>
</dbReference>
<evidence type="ECO:0000259" key="1">
    <source>
        <dbReference type="SMART" id="SM00530"/>
    </source>
</evidence>
<dbReference type="SUPFAM" id="SSF47413">
    <property type="entry name" value="lambda repressor-like DNA-binding domains"/>
    <property type="match status" value="1"/>
</dbReference>
<dbReference type="Pfam" id="PF21259">
    <property type="entry name" value="Rgg_C"/>
    <property type="match status" value="1"/>
</dbReference>
<dbReference type="SMART" id="SM00530">
    <property type="entry name" value="HTH_XRE"/>
    <property type="match status" value="1"/>
</dbReference>
<protein>
    <submittedName>
        <fullName evidence="2">Helix-turn-helix domain protein</fullName>
    </submittedName>
</protein>
<dbReference type="AlphaFoldDB" id="A0A6N2ZAU7"/>
<gene>
    <name evidence="2" type="ORF">SLLFYP71_00588</name>
</gene>
<dbReference type="InterPro" id="IPR053163">
    <property type="entry name" value="HTH-type_regulator_Rgg"/>
</dbReference>
<dbReference type="PANTHER" id="PTHR37038">
    <property type="entry name" value="TRANSCRIPTIONAL REGULATOR-RELATED"/>
    <property type="match status" value="1"/>
</dbReference>